<dbReference type="Proteomes" id="UP000747542">
    <property type="component" value="Unassembled WGS sequence"/>
</dbReference>
<organism evidence="1 2">
    <name type="scientific">Homarus americanus</name>
    <name type="common">American lobster</name>
    <dbReference type="NCBI Taxonomy" id="6706"/>
    <lineage>
        <taxon>Eukaryota</taxon>
        <taxon>Metazoa</taxon>
        <taxon>Ecdysozoa</taxon>
        <taxon>Arthropoda</taxon>
        <taxon>Crustacea</taxon>
        <taxon>Multicrustacea</taxon>
        <taxon>Malacostraca</taxon>
        <taxon>Eumalacostraca</taxon>
        <taxon>Eucarida</taxon>
        <taxon>Decapoda</taxon>
        <taxon>Pleocyemata</taxon>
        <taxon>Astacidea</taxon>
        <taxon>Nephropoidea</taxon>
        <taxon>Nephropidae</taxon>
        <taxon>Homarus</taxon>
    </lineage>
</organism>
<evidence type="ECO:0000313" key="2">
    <source>
        <dbReference type="Proteomes" id="UP000747542"/>
    </source>
</evidence>
<protein>
    <submittedName>
        <fullName evidence="1">Uncharacterized protein</fullName>
    </submittedName>
</protein>
<accession>A0A8J5JI91</accession>
<reference evidence="1" key="1">
    <citation type="journal article" date="2021" name="Sci. Adv.">
        <title>The American lobster genome reveals insights on longevity, neural, and immune adaptations.</title>
        <authorList>
            <person name="Polinski J.M."/>
            <person name="Zimin A.V."/>
            <person name="Clark K.F."/>
            <person name="Kohn A.B."/>
            <person name="Sadowski N."/>
            <person name="Timp W."/>
            <person name="Ptitsyn A."/>
            <person name="Khanna P."/>
            <person name="Romanova D.Y."/>
            <person name="Williams P."/>
            <person name="Greenwood S.J."/>
            <person name="Moroz L.L."/>
            <person name="Walt D.R."/>
            <person name="Bodnar A.G."/>
        </authorList>
    </citation>
    <scope>NUCLEOTIDE SEQUENCE</scope>
    <source>
        <strain evidence="1">GMGI-L3</strain>
    </source>
</reference>
<keyword evidence="2" id="KW-1185">Reference proteome</keyword>
<dbReference type="AlphaFoldDB" id="A0A8J5JI91"/>
<comment type="caution">
    <text evidence="1">The sequence shown here is derived from an EMBL/GenBank/DDBJ whole genome shotgun (WGS) entry which is preliminary data.</text>
</comment>
<name>A0A8J5JI91_HOMAM</name>
<dbReference type="EMBL" id="JAHLQT010035785">
    <property type="protein sequence ID" value="KAG7158070.1"/>
    <property type="molecule type" value="Genomic_DNA"/>
</dbReference>
<evidence type="ECO:0000313" key="1">
    <source>
        <dbReference type="EMBL" id="KAG7158070.1"/>
    </source>
</evidence>
<gene>
    <name evidence="1" type="ORF">Hamer_G020674</name>
</gene>
<proteinExistence type="predicted"/>
<sequence length="73" mass="8013">MGKWRPGQSPTSEHLGGQQLMTMLLSHTGQKQQLMNLLWSGASQGQQAAAPLSLTGQEQHRCSNSRNCPHVPY</sequence>